<dbReference type="Gene3D" id="3.40.50.720">
    <property type="entry name" value="NAD(P)-binding Rossmann-like Domain"/>
    <property type="match status" value="1"/>
</dbReference>
<gene>
    <name evidence="4" type="ORF">PNOK_0845700</name>
</gene>
<keyword evidence="3" id="KW-0560">Oxidoreductase</keyword>
<sequence length="317" mass="35320">MGQVLKHMSMVVNQSMPPKPTWGIDNIPDLSGKIVIVTGGNTGIGRETVKALLTKNATVYLAARNKQKSETTIQELKEATGKEAKFLELDLSELKKVKQSAEEFLSKEKELHILFNNAGVMIPPIEQLTADGYDLQFGTNVLGHFYFTKLLLPVLTSTAESSPERSVRVVTTSSSGHIFWGSNIRYDTLRDSPERKKLGTQMLYCQSKSGNILFARELARRYADKGIVSTSLNPGNIKSDLQRHTSKIQELLIAPMLYPTPMGALTQLYVGTAPEAREMNGKYFIPWARVGEARSESLDSKAAEQLWDWLEDQVKNV</sequence>
<dbReference type="InterPro" id="IPR036291">
    <property type="entry name" value="NAD(P)-bd_dom_sf"/>
</dbReference>
<keyword evidence="5" id="KW-1185">Reference proteome</keyword>
<dbReference type="STRING" id="2282107.A0A286U7V7"/>
<dbReference type="FunCoup" id="A0A286U7V7">
    <property type="interactions" value="146"/>
</dbReference>
<keyword evidence="2" id="KW-0521">NADP</keyword>
<proteinExistence type="inferred from homology"/>
<name>A0A286U7V7_9AGAM</name>
<accession>A0A286U7V7</accession>
<dbReference type="CDD" id="cd05327">
    <property type="entry name" value="retinol-DH_like_SDR_c_like"/>
    <property type="match status" value="1"/>
</dbReference>
<dbReference type="Proteomes" id="UP000217199">
    <property type="component" value="Unassembled WGS sequence"/>
</dbReference>
<evidence type="ECO:0000256" key="1">
    <source>
        <dbReference type="ARBA" id="ARBA00006484"/>
    </source>
</evidence>
<evidence type="ECO:0000256" key="3">
    <source>
        <dbReference type="ARBA" id="ARBA00023002"/>
    </source>
</evidence>
<comment type="similarity">
    <text evidence="1">Belongs to the short-chain dehydrogenases/reductases (SDR) family.</text>
</comment>
<dbReference type="EMBL" id="NBII01000009">
    <property type="protein sequence ID" value="PAV15599.1"/>
    <property type="molecule type" value="Genomic_DNA"/>
</dbReference>
<dbReference type="PRINTS" id="PR00081">
    <property type="entry name" value="GDHRDH"/>
</dbReference>
<dbReference type="PANTHER" id="PTHR24320">
    <property type="entry name" value="RETINOL DEHYDROGENASE"/>
    <property type="match status" value="1"/>
</dbReference>
<dbReference type="PANTHER" id="PTHR24320:SF236">
    <property type="entry name" value="SHORT-CHAIN DEHYDROGENASE-RELATED"/>
    <property type="match status" value="1"/>
</dbReference>
<evidence type="ECO:0000313" key="4">
    <source>
        <dbReference type="EMBL" id="PAV15599.1"/>
    </source>
</evidence>
<dbReference type="AlphaFoldDB" id="A0A286U7V7"/>
<dbReference type="GO" id="GO:0016491">
    <property type="term" value="F:oxidoreductase activity"/>
    <property type="evidence" value="ECO:0007669"/>
    <property type="project" value="UniProtKB-KW"/>
</dbReference>
<evidence type="ECO:0000313" key="5">
    <source>
        <dbReference type="Proteomes" id="UP000217199"/>
    </source>
</evidence>
<dbReference type="InterPro" id="IPR002347">
    <property type="entry name" value="SDR_fam"/>
</dbReference>
<dbReference type="InParanoid" id="A0A286U7V7"/>
<comment type="caution">
    <text evidence="4">The sequence shown here is derived from an EMBL/GenBank/DDBJ whole genome shotgun (WGS) entry which is preliminary data.</text>
</comment>
<organism evidence="4 5">
    <name type="scientific">Pyrrhoderma noxium</name>
    <dbReference type="NCBI Taxonomy" id="2282107"/>
    <lineage>
        <taxon>Eukaryota</taxon>
        <taxon>Fungi</taxon>
        <taxon>Dikarya</taxon>
        <taxon>Basidiomycota</taxon>
        <taxon>Agaricomycotina</taxon>
        <taxon>Agaricomycetes</taxon>
        <taxon>Hymenochaetales</taxon>
        <taxon>Hymenochaetaceae</taxon>
        <taxon>Pyrrhoderma</taxon>
    </lineage>
</organism>
<protein>
    <submittedName>
        <fullName evidence="4">NAD(P)-binding protein</fullName>
    </submittedName>
</protein>
<reference evidence="4 5" key="1">
    <citation type="journal article" date="2017" name="Mol. Ecol.">
        <title>Comparative and population genomic landscape of Phellinus noxius: A hypervariable fungus causing root rot in trees.</title>
        <authorList>
            <person name="Chung C.L."/>
            <person name="Lee T.J."/>
            <person name="Akiba M."/>
            <person name="Lee H.H."/>
            <person name="Kuo T.H."/>
            <person name="Liu D."/>
            <person name="Ke H.M."/>
            <person name="Yokoi T."/>
            <person name="Roa M.B."/>
            <person name="Lu M.J."/>
            <person name="Chang Y.Y."/>
            <person name="Ann P.J."/>
            <person name="Tsai J.N."/>
            <person name="Chen C.Y."/>
            <person name="Tzean S.S."/>
            <person name="Ota Y."/>
            <person name="Hattori T."/>
            <person name="Sahashi N."/>
            <person name="Liou R.F."/>
            <person name="Kikuchi T."/>
            <person name="Tsai I.J."/>
        </authorList>
    </citation>
    <scope>NUCLEOTIDE SEQUENCE [LARGE SCALE GENOMIC DNA]</scope>
    <source>
        <strain evidence="4 5">FFPRI411160</strain>
    </source>
</reference>
<evidence type="ECO:0000256" key="2">
    <source>
        <dbReference type="ARBA" id="ARBA00022857"/>
    </source>
</evidence>
<dbReference type="Pfam" id="PF00106">
    <property type="entry name" value="adh_short"/>
    <property type="match status" value="1"/>
</dbReference>
<dbReference type="SUPFAM" id="SSF51735">
    <property type="entry name" value="NAD(P)-binding Rossmann-fold domains"/>
    <property type="match status" value="1"/>
</dbReference>
<dbReference type="OrthoDB" id="191139at2759"/>